<evidence type="ECO:0000256" key="1">
    <source>
        <dbReference type="PROSITE-ProRule" id="PRU00042"/>
    </source>
</evidence>
<keyword evidence="4" id="KW-1185">Reference proteome</keyword>
<keyword evidence="1" id="KW-0862">Zinc</keyword>
<dbReference type="SUPFAM" id="SSF57667">
    <property type="entry name" value="beta-beta-alpha zinc fingers"/>
    <property type="match status" value="1"/>
</dbReference>
<dbReference type="AlphaFoldDB" id="A0AAV2SL71"/>
<feature type="non-terminal residue" evidence="3">
    <location>
        <position position="338"/>
    </location>
</feature>
<feature type="domain" description="C2H2-type" evidence="2">
    <location>
        <begin position="93"/>
        <end position="121"/>
    </location>
</feature>
<feature type="domain" description="C2H2-type" evidence="2">
    <location>
        <begin position="7"/>
        <end position="35"/>
    </location>
</feature>
<dbReference type="EMBL" id="CAXKWB010081584">
    <property type="protein sequence ID" value="CAL4205928.1"/>
    <property type="molecule type" value="Genomic_DNA"/>
</dbReference>
<sequence length="338" mass="39617">MDSAKVFECNICKLKYERFDSLRRHIKSKHQGKNVIETPSSNVNIQDVEKSLDIHKLYDCNYCDMNFKYELSVQKHIRKYHQDKVVDSEIVPNVCNICGKKYSNNKTVKSHIKRFHMNNNIYECTICGKVLTLKRTLKNHHKKFHPDHYSNYQIHAVQKLHNKTDGAEKCNTEMNIIKSKEPETSSIFIVKDKSSLVNTNSIECQICHKKFKTKHTLNGHIKKIHSVITNPQPNTIKCCVSNCNNSFAKLQDFRTHLMELEEDGGHNFTIEKEELVFNNIREFVQWKEDLEENENIRYFAPRSVRKARNGSYRSNYFCHRSGKYCYKGTGKRATKSQG</sequence>
<dbReference type="PANTHER" id="PTHR33936:SF24">
    <property type="entry name" value="C2H2-TYPE DOMAIN-CONTAINING PROTEIN"/>
    <property type="match status" value="1"/>
</dbReference>
<dbReference type="GO" id="GO:0008270">
    <property type="term" value="F:zinc ion binding"/>
    <property type="evidence" value="ECO:0007669"/>
    <property type="project" value="UniProtKB-KW"/>
</dbReference>
<dbReference type="InterPro" id="IPR052797">
    <property type="entry name" value="RegFact_GeneExpr_CellDeath"/>
</dbReference>
<feature type="domain" description="C2H2-type" evidence="2">
    <location>
        <begin position="202"/>
        <end position="226"/>
    </location>
</feature>
<dbReference type="PROSITE" id="PS50157">
    <property type="entry name" value="ZINC_FINGER_C2H2_2"/>
    <property type="match status" value="5"/>
</dbReference>
<evidence type="ECO:0000313" key="3">
    <source>
        <dbReference type="EMBL" id="CAL4205928.1"/>
    </source>
</evidence>
<organism evidence="3 4">
    <name type="scientific">Meganyctiphanes norvegica</name>
    <name type="common">Northern krill</name>
    <name type="synonym">Thysanopoda norvegica</name>
    <dbReference type="NCBI Taxonomy" id="48144"/>
    <lineage>
        <taxon>Eukaryota</taxon>
        <taxon>Metazoa</taxon>
        <taxon>Ecdysozoa</taxon>
        <taxon>Arthropoda</taxon>
        <taxon>Crustacea</taxon>
        <taxon>Multicrustacea</taxon>
        <taxon>Malacostraca</taxon>
        <taxon>Eumalacostraca</taxon>
        <taxon>Eucarida</taxon>
        <taxon>Euphausiacea</taxon>
        <taxon>Euphausiidae</taxon>
        <taxon>Meganyctiphanes</taxon>
    </lineage>
</organism>
<evidence type="ECO:0000313" key="4">
    <source>
        <dbReference type="Proteomes" id="UP001497623"/>
    </source>
</evidence>
<proteinExistence type="predicted"/>
<keyword evidence="1" id="KW-0479">Metal-binding</keyword>
<comment type="caution">
    <text evidence="3">The sequence shown here is derived from an EMBL/GenBank/DDBJ whole genome shotgun (WGS) entry which is preliminary data.</text>
</comment>
<dbReference type="InterPro" id="IPR013087">
    <property type="entry name" value="Znf_C2H2_type"/>
</dbReference>
<keyword evidence="1" id="KW-0863">Zinc-finger</keyword>
<dbReference type="SMART" id="SM00355">
    <property type="entry name" value="ZnF_C2H2"/>
    <property type="match status" value="6"/>
</dbReference>
<dbReference type="Proteomes" id="UP001497623">
    <property type="component" value="Unassembled WGS sequence"/>
</dbReference>
<dbReference type="InterPro" id="IPR036236">
    <property type="entry name" value="Znf_C2H2_sf"/>
</dbReference>
<dbReference type="Pfam" id="PF00096">
    <property type="entry name" value="zf-C2H2"/>
    <property type="match status" value="4"/>
</dbReference>
<evidence type="ECO:0000259" key="2">
    <source>
        <dbReference type="PROSITE" id="PS50157"/>
    </source>
</evidence>
<dbReference type="PROSITE" id="PS00028">
    <property type="entry name" value="ZINC_FINGER_C2H2_1"/>
    <property type="match status" value="5"/>
</dbReference>
<dbReference type="PANTHER" id="PTHR33936">
    <property type="entry name" value="PROTEIN CBG17840"/>
    <property type="match status" value="1"/>
</dbReference>
<accession>A0AAV2SL71</accession>
<reference evidence="3 4" key="1">
    <citation type="submission" date="2024-05" db="EMBL/GenBank/DDBJ databases">
        <authorList>
            <person name="Wallberg A."/>
        </authorList>
    </citation>
    <scope>NUCLEOTIDE SEQUENCE [LARGE SCALE GENOMIC DNA]</scope>
</reference>
<protein>
    <recommendedName>
        <fullName evidence="2">C2H2-type domain-containing protein</fullName>
    </recommendedName>
</protein>
<name>A0AAV2SL71_MEGNR</name>
<dbReference type="Pfam" id="PF13912">
    <property type="entry name" value="zf-C2H2_6"/>
    <property type="match status" value="1"/>
</dbReference>
<feature type="domain" description="C2H2-type" evidence="2">
    <location>
        <begin position="122"/>
        <end position="150"/>
    </location>
</feature>
<gene>
    <name evidence="3" type="ORF">MNOR_LOCUS37977</name>
</gene>
<dbReference type="Gene3D" id="3.30.160.60">
    <property type="entry name" value="Classic Zinc Finger"/>
    <property type="match status" value="3"/>
</dbReference>
<feature type="domain" description="C2H2-type" evidence="2">
    <location>
        <begin position="58"/>
        <end position="86"/>
    </location>
</feature>